<organism evidence="2 3">
    <name type="scientific">Cellulomonas alba</name>
    <dbReference type="NCBI Taxonomy" id="3053467"/>
    <lineage>
        <taxon>Bacteria</taxon>
        <taxon>Bacillati</taxon>
        <taxon>Actinomycetota</taxon>
        <taxon>Actinomycetes</taxon>
        <taxon>Micrococcales</taxon>
        <taxon>Cellulomonadaceae</taxon>
        <taxon>Cellulomonas</taxon>
    </lineage>
</organism>
<gene>
    <name evidence="2" type="ORF">QRT04_00030</name>
</gene>
<evidence type="ECO:0000313" key="3">
    <source>
        <dbReference type="Proteomes" id="UP001529338"/>
    </source>
</evidence>
<dbReference type="Gene3D" id="3.10.180.10">
    <property type="entry name" value="2,3-Dihydroxybiphenyl 1,2-Dioxygenase, domain 1"/>
    <property type="match status" value="1"/>
</dbReference>
<evidence type="ECO:0000313" key="2">
    <source>
        <dbReference type="EMBL" id="MDM7853306.1"/>
    </source>
</evidence>
<proteinExistence type="predicted"/>
<dbReference type="SUPFAM" id="SSF54593">
    <property type="entry name" value="Glyoxalase/Bleomycin resistance protein/Dihydroxybiphenyl dioxygenase"/>
    <property type="match status" value="1"/>
</dbReference>
<dbReference type="Pfam" id="PF00903">
    <property type="entry name" value="Glyoxalase"/>
    <property type="match status" value="1"/>
</dbReference>
<feature type="domain" description="VOC" evidence="1">
    <location>
        <begin position="5"/>
        <end position="125"/>
    </location>
</feature>
<name>A0ABT7SB01_9CELL</name>
<keyword evidence="3" id="KW-1185">Reference proteome</keyword>
<accession>A0ABT7SB01</accession>
<dbReference type="RefSeq" id="WP_289452834.1">
    <property type="nucleotide sequence ID" value="NZ_JAUCGQ010000001.1"/>
</dbReference>
<dbReference type="InterPro" id="IPR004360">
    <property type="entry name" value="Glyas_Fos-R_dOase_dom"/>
</dbReference>
<dbReference type="InterPro" id="IPR037523">
    <property type="entry name" value="VOC_core"/>
</dbReference>
<dbReference type="InterPro" id="IPR029068">
    <property type="entry name" value="Glyas_Bleomycin-R_OHBP_Dase"/>
</dbReference>
<dbReference type="PROSITE" id="PS51819">
    <property type="entry name" value="VOC"/>
    <property type="match status" value="1"/>
</dbReference>
<dbReference type="CDD" id="cd06587">
    <property type="entry name" value="VOC"/>
    <property type="match status" value="1"/>
</dbReference>
<dbReference type="Proteomes" id="UP001529338">
    <property type="component" value="Unassembled WGS sequence"/>
</dbReference>
<dbReference type="EMBL" id="JAUCGQ010000001">
    <property type="protein sequence ID" value="MDM7853306.1"/>
    <property type="molecule type" value="Genomic_DNA"/>
</dbReference>
<protein>
    <submittedName>
        <fullName evidence="2">VOC family protein</fullName>
    </submittedName>
</protein>
<reference evidence="2 3" key="1">
    <citation type="submission" date="2023-06" db="EMBL/GenBank/DDBJ databases">
        <title>Cellulomonas sp. MW4 Whole genome sequence.</title>
        <authorList>
            <person name="Park S."/>
        </authorList>
    </citation>
    <scope>NUCLEOTIDE SEQUENCE [LARGE SCALE GENOMIC DNA]</scope>
    <source>
        <strain evidence="2 3">MW4</strain>
    </source>
</reference>
<comment type="caution">
    <text evidence="2">The sequence shown here is derived from an EMBL/GenBank/DDBJ whole genome shotgun (WGS) entry which is preliminary data.</text>
</comment>
<sequence length="126" mass="13212">MLSDAKAIPVIAVSDLDRARAFYEGKLGFSSTGPAPEGVIYGTASGPFLVYPSGFAGSNKATVISFQIDPAKFDAEAAALRSAGVEFATFDVPEGEWHDGVLEGGGNKSAWFTDPDGNFLNIESME</sequence>
<evidence type="ECO:0000259" key="1">
    <source>
        <dbReference type="PROSITE" id="PS51819"/>
    </source>
</evidence>